<dbReference type="OrthoDB" id="3133596at2759"/>
<feature type="region of interest" description="Disordered" evidence="1">
    <location>
        <begin position="1"/>
        <end position="20"/>
    </location>
</feature>
<dbReference type="EMBL" id="JAACJP010000043">
    <property type="protein sequence ID" value="KAF5372304.1"/>
    <property type="molecule type" value="Genomic_DNA"/>
</dbReference>
<comment type="caution">
    <text evidence="3">The sequence shown here is derived from an EMBL/GenBank/DDBJ whole genome shotgun (WGS) entry which is preliminary data.</text>
</comment>
<evidence type="ECO:0000256" key="1">
    <source>
        <dbReference type="SAM" id="MobiDB-lite"/>
    </source>
</evidence>
<proteinExistence type="predicted"/>
<dbReference type="AlphaFoldDB" id="A0A8H5GW33"/>
<gene>
    <name evidence="3" type="ORF">D9615_009313</name>
</gene>
<dbReference type="Proteomes" id="UP000565441">
    <property type="component" value="Unassembled WGS sequence"/>
</dbReference>
<evidence type="ECO:0000313" key="3">
    <source>
        <dbReference type="EMBL" id="KAF5372304.1"/>
    </source>
</evidence>
<sequence length="188" mass="21276">MVRSNDQLGHFQRHPAMGKKRVAFTAAASTLKQKDTPAPSTPPSRFKPQAKWLSTPARRVRTYSSIPTTTKERLHALDSGRCLITSENMPTASQQAVHIVAPKTPTKDVNKIQMMWNTSALNLDSTKNIVTLRADWRLSYDHGDWAFVPTAQTLQRIMKHKATSYAEPYPGFDPNELQHYVFVPLPFF</sequence>
<keyword evidence="4" id="KW-1185">Reference proteome</keyword>
<organism evidence="3 4">
    <name type="scientific">Tricholomella constricta</name>
    <dbReference type="NCBI Taxonomy" id="117010"/>
    <lineage>
        <taxon>Eukaryota</taxon>
        <taxon>Fungi</taxon>
        <taxon>Dikarya</taxon>
        <taxon>Basidiomycota</taxon>
        <taxon>Agaricomycotina</taxon>
        <taxon>Agaricomycetes</taxon>
        <taxon>Agaricomycetidae</taxon>
        <taxon>Agaricales</taxon>
        <taxon>Tricholomatineae</taxon>
        <taxon>Lyophyllaceae</taxon>
        <taxon>Tricholomella</taxon>
    </lineage>
</organism>
<evidence type="ECO:0000259" key="2">
    <source>
        <dbReference type="Pfam" id="PF13391"/>
    </source>
</evidence>
<accession>A0A8H5GW33</accession>
<reference evidence="3 4" key="1">
    <citation type="journal article" date="2020" name="ISME J.">
        <title>Uncovering the hidden diversity of litter-decomposition mechanisms in mushroom-forming fungi.</title>
        <authorList>
            <person name="Floudas D."/>
            <person name="Bentzer J."/>
            <person name="Ahren D."/>
            <person name="Johansson T."/>
            <person name="Persson P."/>
            <person name="Tunlid A."/>
        </authorList>
    </citation>
    <scope>NUCLEOTIDE SEQUENCE [LARGE SCALE GENOMIC DNA]</scope>
    <source>
        <strain evidence="3 4">CBS 661.87</strain>
    </source>
</reference>
<evidence type="ECO:0000313" key="4">
    <source>
        <dbReference type="Proteomes" id="UP000565441"/>
    </source>
</evidence>
<feature type="domain" description="HNH nuclease" evidence="2">
    <location>
        <begin position="82"/>
        <end position="148"/>
    </location>
</feature>
<feature type="compositionally biased region" description="Basic residues" evidence="1">
    <location>
        <begin position="11"/>
        <end position="20"/>
    </location>
</feature>
<protein>
    <recommendedName>
        <fullName evidence="2">HNH nuclease domain-containing protein</fullName>
    </recommendedName>
</protein>
<dbReference type="InterPro" id="IPR003615">
    <property type="entry name" value="HNH_nuc"/>
</dbReference>
<name>A0A8H5GW33_9AGAR</name>
<feature type="region of interest" description="Disordered" evidence="1">
    <location>
        <begin position="29"/>
        <end position="49"/>
    </location>
</feature>
<dbReference type="Pfam" id="PF13391">
    <property type="entry name" value="HNH_2"/>
    <property type="match status" value="1"/>
</dbReference>